<evidence type="ECO:0000256" key="3">
    <source>
        <dbReference type="ARBA" id="ARBA00023163"/>
    </source>
</evidence>
<keyword evidence="3" id="KW-0804">Transcription</keyword>
<dbReference type="Proteomes" id="UP001209681">
    <property type="component" value="Unassembled WGS sequence"/>
</dbReference>
<dbReference type="PANTHER" id="PTHR47893:SF1">
    <property type="entry name" value="REGULATORY PROTEIN PCHR"/>
    <property type="match status" value="1"/>
</dbReference>
<evidence type="ECO:0000259" key="4">
    <source>
        <dbReference type="PROSITE" id="PS01124"/>
    </source>
</evidence>
<keyword evidence="6" id="KW-1185">Reference proteome</keyword>
<dbReference type="PANTHER" id="PTHR47893">
    <property type="entry name" value="REGULATORY PROTEIN PCHR"/>
    <property type="match status" value="1"/>
</dbReference>
<evidence type="ECO:0000256" key="1">
    <source>
        <dbReference type="ARBA" id="ARBA00023015"/>
    </source>
</evidence>
<dbReference type="InterPro" id="IPR053142">
    <property type="entry name" value="PchR_regulatory_protein"/>
</dbReference>
<sequence length="295" mass="32324">MGNAGACIQWKPDGETLWGRDFILAPEFGAGWMSCRNFASGLNLTLADFCLRRRAHFSLHLEERVVGLSCYLSGSVHCRFPAWEETLTLRGGDAGIFCLAAQQGEGAADPCRTVLAELRLSDFFLYRLEGEAKAVLTGGEKGVRVLPISPGSAVIAGDLFSCPYTGVAREFFWEAKALELLAHTLSGAEATVSDDLFAMRAARDRLVREMADPPDLRELARQAGLSRTCFAERFRELFGMPPFAYLRERRMEAARALLLSGSVNVTEAALAVGYASLSHFARAFRERFGVLPSSL</sequence>
<accession>A0ABT3N7N6</accession>
<proteinExistence type="predicted"/>
<feature type="domain" description="HTH araC/xylS-type" evidence="4">
    <location>
        <begin position="200"/>
        <end position="295"/>
    </location>
</feature>
<dbReference type="PROSITE" id="PS01124">
    <property type="entry name" value="HTH_ARAC_FAMILY_2"/>
    <property type="match status" value="1"/>
</dbReference>
<dbReference type="Pfam" id="PF12833">
    <property type="entry name" value="HTH_18"/>
    <property type="match status" value="1"/>
</dbReference>
<keyword evidence="2" id="KW-0238">DNA-binding</keyword>
<dbReference type="SMART" id="SM00342">
    <property type="entry name" value="HTH_ARAC"/>
    <property type="match status" value="1"/>
</dbReference>
<organism evidence="5 6">
    <name type="scientific">Desulfobotulus pelophilus</name>
    <dbReference type="NCBI Taxonomy" id="2823377"/>
    <lineage>
        <taxon>Bacteria</taxon>
        <taxon>Pseudomonadati</taxon>
        <taxon>Thermodesulfobacteriota</taxon>
        <taxon>Desulfobacteria</taxon>
        <taxon>Desulfobacterales</taxon>
        <taxon>Desulfobacteraceae</taxon>
        <taxon>Desulfobotulus</taxon>
    </lineage>
</organism>
<keyword evidence="1" id="KW-0805">Transcription regulation</keyword>
<dbReference type="Gene3D" id="1.10.10.60">
    <property type="entry name" value="Homeodomain-like"/>
    <property type="match status" value="2"/>
</dbReference>
<name>A0ABT3N7N6_9BACT</name>
<dbReference type="EMBL" id="JAPFPW010000004">
    <property type="protein sequence ID" value="MCW7753473.1"/>
    <property type="molecule type" value="Genomic_DNA"/>
</dbReference>
<dbReference type="SUPFAM" id="SSF46689">
    <property type="entry name" value="Homeodomain-like"/>
    <property type="match status" value="2"/>
</dbReference>
<dbReference type="PROSITE" id="PS00041">
    <property type="entry name" value="HTH_ARAC_FAMILY_1"/>
    <property type="match status" value="1"/>
</dbReference>
<reference evidence="5 6" key="1">
    <citation type="submission" date="2022-11" db="EMBL/GenBank/DDBJ databases">
        <title>Desulfobotulus tamanensis H1 sp. nov. - anaerobic, alkaliphilic, sulphate reducing bacterium isolated from terrestrial mud volcano.</title>
        <authorList>
            <person name="Frolova A."/>
            <person name="Merkel A.Y."/>
            <person name="Slobodkin A.I."/>
        </authorList>
    </citation>
    <scope>NUCLEOTIDE SEQUENCE [LARGE SCALE GENOMIC DNA]</scope>
    <source>
        <strain evidence="5 6">H1</strain>
    </source>
</reference>
<evidence type="ECO:0000256" key="2">
    <source>
        <dbReference type="ARBA" id="ARBA00023125"/>
    </source>
</evidence>
<dbReference type="InterPro" id="IPR018062">
    <property type="entry name" value="HTH_AraC-typ_CS"/>
</dbReference>
<comment type="caution">
    <text evidence="5">The sequence shown here is derived from an EMBL/GenBank/DDBJ whole genome shotgun (WGS) entry which is preliminary data.</text>
</comment>
<dbReference type="InterPro" id="IPR009057">
    <property type="entry name" value="Homeodomain-like_sf"/>
</dbReference>
<evidence type="ECO:0000313" key="6">
    <source>
        <dbReference type="Proteomes" id="UP001209681"/>
    </source>
</evidence>
<gene>
    <name evidence="5" type="ORF">OOT00_05660</name>
</gene>
<dbReference type="InterPro" id="IPR018060">
    <property type="entry name" value="HTH_AraC"/>
</dbReference>
<dbReference type="PRINTS" id="PR00032">
    <property type="entry name" value="HTHARAC"/>
</dbReference>
<dbReference type="RefSeq" id="WP_265424340.1">
    <property type="nucleotide sequence ID" value="NZ_JAPFPW010000004.1"/>
</dbReference>
<protein>
    <submittedName>
        <fullName evidence="5">Helix-turn-helix transcriptional regulator</fullName>
    </submittedName>
</protein>
<dbReference type="InterPro" id="IPR020449">
    <property type="entry name" value="Tscrpt_reg_AraC-type_HTH"/>
</dbReference>
<evidence type="ECO:0000313" key="5">
    <source>
        <dbReference type="EMBL" id="MCW7753473.1"/>
    </source>
</evidence>